<dbReference type="InterPro" id="IPR027417">
    <property type="entry name" value="P-loop_NTPase"/>
</dbReference>
<dbReference type="InterPro" id="IPR047149">
    <property type="entry name" value="KIF11-like"/>
</dbReference>
<dbReference type="STRING" id="1071383.J7SBD7"/>
<dbReference type="Proteomes" id="UP000006310">
    <property type="component" value="Chromosome 13"/>
</dbReference>
<dbReference type="GO" id="GO:0000776">
    <property type="term" value="C:kinetochore"/>
    <property type="evidence" value="ECO:0007669"/>
    <property type="project" value="EnsemblFungi"/>
</dbReference>
<feature type="compositionally biased region" description="Low complexity" evidence="11">
    <location>
        <begin position="212"/>
        <end position="228"/>
    </location>
</feature>
<dbReference type="SUPFAM" id="SSF52540">
    <property type="entry name" value="P-loop containing nucleoside triphosphate hydrolases"/>
    <property type="match status" value="1"/>
</dbReference>
<feature type="compositionally biased region" description="Polar residues" evidence="11">
    <location>
        <begin position="913"/>
        <end position="927"/>
    </location>
</feature>
<comment type="similarity">
    <text evidence="8 9">Belongs to the TRAFAC class myosin-kinesin ATPase superfamily. Kinesin family.</text>
</comment>
<dbReference type="Gene3D" id="3.40.850.10">
    <property type="entry name" value="Kinesin motor domain"/>
    <property type="match status" value="1"/>
</dbReference>
<dbReference type="PROSITE" id="PS50067">
    <property type="entry name" value="KINESIN_MOTOR_2"/>
    <property type="match status" value="1"/>
</dbReference>
<dbReference type="GO" id="GO:0007019">
    <property type="term" value="P:microtubule depolymerization"/>
    <property type="evidence" value="ECO:0007669"/>
    <property type="project" value="EnsemblFungi"/>
</dbReference>
<dbReference type="eggNOG" id="KOG0243">
    <property type="taxonomic scope" value="Eukaryota"/>
</dbReference>
<dbReference type="GO" id="GO:0008569">
    <property type="term" value="F:minus-end-directed microtubule motor activity"/>
    <property type="evidence" value="ECO:0007669"/>
    <property type="project" value="EnsemblFungi"/>
</dbReference>
<keyword evidence="6 8" id="KW-0505">Motor protein</keyword>
<keyword evidence="3 9" id="KW-0493">Microtubule</keyword>
<dbReference type="GO" id="GO:0000235">
    <property type="term" value="C:astral microtubule"/>
    <property type="evidence" value="ECO:0007669"/>
    <property type="project" value="EnsemblFungi"/>
</dbReference>
<proteinExistence type="inferred from homology"/>
<feature type="region of interest" description="Disordered" evidence="11">
    <location>
        <begin position="891"/>
        <end position="950"/>
    </location>
</feature>
<evidence type="ECO:0000256" key="5">
    <source>
        <dbReference type="ARBA" id="ARBA00022840"/>
    </source>
</evidence>
<organism evidence="13 14">
    <name type="scientific">Huiozyma naganishii (strain ATCC MYA-139 / BCRC 22969 / CBS 8797 / KCTC 17520 / NBRC 10181 / NCYC 3082 / Yp74L-3)</name>
    <name type="common">Yeast</name>
    <name type="synonym">Kazachstania naganishii</name>
    <dbReference type="NCBI Taxonomy" id="1071383"/>
    <lineage>
        <taxon>Eukaryota</taxon>
        <taxon>Fungi</taxon>
        <taxon>Dikarya</taxon>
        <taxon>Ascomycota</taxon>
        <taxon>Saccharomycotina</taxon>
        <taxon>Saccharomycetes</taxon>
        <taxon>Saccharomycetales</taxon>
        <taxon>Saccharomycetaceae</taxon>
        <taxon>Huiozyma</taxon>
    </lineage>
</organism>
<dbReference type="GO" id="GO:0007018">
    <property type="term" value="P:microtubule-based movement"/>
    <property type="evidence" value="ECO:0007669"/>
    <property type="project" value="InterPro"/>
</dbReference>
<evidence type="ECO:0000313" key="13">
    <source>
        <dbReference type="EMBL" id="CCK72966.1"/>
    </source>
</evidence>
<evidence type="ECO:0000256" key="7">
    <source>
        <dbReference type="ARBA" id="ARBA00023212"/>
    </source>
</evidence>
<dbReference type="GO" id="GO:0061805">
    <property type="term" value="P:mitotic spindle elongation (spindle phase three)"/>
    <property type="evidence" value="ECO:0007669"/>
    <property type="project" value="EnsemblFungi"/>
</dbReference>
<dbReference type="PRINTS" id="PR00380">
    <property type="entry name" value="KINESINHEAVY"/>
</dbReference>
<evidence type="ECO:0000256" key="3">
    <source>
        <dbReference type="ARBA" id="ARBA00022701"/>
    </source>
</evidence>
<keyword evidence="14" id="KW-1185">Reference proteome</keyword>
<dbReference type="Pfam" id="PF00225">
    <property type="entry name" value="Kinesin"/>
    <property type="match status" value="2"/>
</dbReference>
<dbReference type="AlphaFoldDB" id="J7SBD7"/>
<feature type="binding site" evidence="8">
    <location>
        <begin position="118"/>
        <end position="125"/>
    </location>
    <ligand>
        <name>ATP</name>
        <dbReference type="ChEBI" id="CHEBI:30616"/>
    </ligand>
</feature>
<evidence type="ECO:0000259" key="12">
    <source>
        <dbReference type="PROSITE" id="PS50067"/>
    </source>
</evidence>
<reference evidence="13 14" key="1">
    <citation type="journal article" date="2011" name="Proc. Natl. Acad. Sci. U.S.A.">
        <title>Evolutionary erosion of yeast sex chromosomes by mating-type switching accidents.</title>
        <authorList>
            <person name="Gordon J.L."/>
            <person name="Armisen D."/>
            <person name="Proux-Wera E."/>
            <person name="Oheigeartaigh S.S."/>
            <person name="Byrne K.P."/>
            <person name="Wolfe K.H."/>
        </authorList>
    </citation>
    <scope>NUCLEOTIDE SEQUENCE [LARGE SCALE GENOMIC DNA]</scope>
    <source>
        <strain evidence="14">ATCC MYA-139 / BCRC 22969 / CBS 8797 / CCRC 22969 / KCTC 17520 / NBRC 10181 / NCYC 3082</strain>
    </source>
</reference>
<dbReference type="KEGG" id="kng:KNAG_0M01130"/>
<dbReference type="GO" id="GO:0000073">
    <property type="term" value="P:initial mitotic spindle pole body separation"/>
    <property type="evidence" value="ECO:0007669"/>
    <property type="project" value="EnsemblFungi"/>
</dbReference>
<dbReference type="GO" id="GO:0045144">
    <property type="term" value="P:meiotic sister chromatid segregation"/>
    <property type="evidence" value="ECO:0007669"/>
    <property type="project" value="EnsemblFungi"/>
</dbReference>
<evidence type="ECO:0000256" key="9">
    <source>
        <dbReference type="RuleBase" id="RU000394"/>
    </source>
</evidence>
<dbReference type="GO" id="GO:0005828">
    <property type="term" value="C:kinetochore microtubule"/>
    <property type="evidence" value="ECO:0007669"/>
    <property type="project" value="EnsemblFungi"/>
</dbReference>
<keyword evidence="2" id="KW-0963">Cytoplasm</keyword>
<keyword evidence="5 8" id="KW-0067">ATP-binding</keyword>
<evidence type="ECO:0000256" key="11">
    <source>
        <dbReference type="SAM" id="MobiDB-lite"/>
    </source>
</evidence>
<dbReference type="GeneID" id="34528746"/>
<comment type="subcellular location">
    <subcellularLocation>
        <location evidence="1">Cytoplasm</location>
        <location evidence="1">Cytoskeleton</location>
    </subcellularLocation>
</comment>
<sequence length="950" mass="106362">MDTTGLGNDPGGEIGSASAMEKDDINITVAVRCRGRNKREIEAKSPIVVTVPDVTTTPEVSINTSGGSGIEAQLQAKTYTVDKVYGPDSSQKLVFEDCAEPLFHDFMRGYNCTMLVYGMTSTGKTYTMTGDVEMGAEGDVNGQAGIAPRILVKLFECLQDDYVVKCSFVELYNEDLRDLLSEGQDDFSNGTENSSKQPESLNASKKLRIFDSNNSRSNSPVTNTNNPTHKARSDYLKKKLKSNRKKSLDDMSLNANAGGKTHVPPTQTGIYIQNLKDFHISTAKEGLQLLQRGLQRRQVATTKLNDVSSRSHTIFTITLYKKFKDDLYRLSKINLVDLAGSENVNKAGALNLRAKESGSINQSLLTLGRVINSLADKSAHIPFRESKLTRLLQDSLGGNTKTVLIATISPAKIAAEETCSTLEYASKAKNIKNKPQLGSFIIKDILLKDVSQELIKMRADLWCTKSKEGIYVSQKNYKEMVDDLDNFKTELTELKRTNDSLVQENELLGKEKKSGAERADSLKSELDNLRSQLKSVTNKLAQTNTQNTKLSEQVTDMNRIQTELKSLIEVYQQKHETSKHKFQRLLKDELATLTAKILSQWDTLKNVNSGNYQIHTHIDSIRGEVMNLLETTKENAETLYKSCIDDLLKETPKIFQLISDNVGDIRGMTEEHYTEMARNFSDLSEEFNTFKQYLDGQFFQNNHIEMIQTHQDIVASNMQKMSDDLLQSVQNSIQNYLSTNAQMVTNSINDVAMDVINKEMDLFAPKKSKWEESIDLINQSDSLSNKFRNNMTKSVDDIASVIRNSNESMDRSISTIKKHIIENDINSQEQINSNELLTNSFKAIQEKSNNILHLVTGDLTVTAQESMDGIQNLDRSIRTLIHGDQYIHSTKGVHIPPQNRGPELHSTLIPLKPSSSNLNRLSDSTKSSPRKRSQGSEDETHASKIPKLTQ</sequence>
<dbReference type="PROSITE" id="PS00411">
    <property type="entry name" value="KINESIN_MOTOR_1"/>
    <property type="match status" value="1"/>
</dbReference>
<dbReference type="InterPro" id="IPR019821">
    <property type="entry name" value="Kinesin_motor_CS"/>
</dbReference>
<dbReference type="Gene3D" id="1.10.287.1490">
    <property type="match status" value="1"/>
</dbReference>
<evidence type="ECO:0000256" key="1">
    <source>
        <dbReference type="ARBA" id="ARBA00004245"/>
    </source>
</evidence>
<dbReference type="PANTHER" id="PTHR47970:SF12">
    <property type="entry name" value="KINESIN FAMILY MEMBER 11"/>
    <property type="match status" value="1"/>
</dbReference>
<evidence type="ECO:0000256" key="4">
    <source>
        <dbReference type="ARBA" id="ARBA00022741"/>
    </source>
</evidence>
<keyword evidence="7" id="KW-0206">Cytoskeleton</keyword>
<dbReference type="OrthoDB" id="3176171at2759"/>
<accession>J7SBD7</accession>
<keyword evidence="10" id="KW-0175">Coiled coil</keyword>
<feature type="region of interest" description="Disordered" evidence="11">
    <location>
        <begin position="183"/>
        <end position="262"/>
    </location>
</feature>
<evidence type="ECO:0000256" key="2">
    <source>
        <dbReference type="ARBA" id="ARBA00022490"/>
    </source>
</evidence>
<dbReference type="GO" id="GO:0008017">
    <property type="term" value="F:microtubule binding"/>
    <property type="evidence" value="ECO:0007669"/>
    <property type="project" value="InterPro"/>
</dbReference>
<name>J7SBD7_HUIN7</name>
<dbReference type="InterPro" id="IPR036961">
    <property type="entry name" value="Kinesin_motor_dom_sf"/>
</dbReference>
<dbReference type="GO" id="GO:0005634">
    <property type="term" value="C:nucleus"/>
    <property type="evidence" value="ECO:0007669"/>
    <property type="project" value="TreeGrafter"/>
</dbReference>
<gene>
    <name evidence="13" type="primary">KNAG0M01130</name>
    <name evidence="13" type="ordered locus">KNAG_0M01130</name>
</gene>
<dbReference type="GO" id="GO:0098653">
    <property type="term" value="P:centromere clustering"/>
    <property type="evidence" value="ECO:0007669"/>
    <property type="project" value="EnsemblFungi"/>
</dbReference>
<dbReference type="EMBL" id="HE978326">
    <property type="protein sequence ID" value="CCK72966.1"/>
    <property type="molecule type" value="Genomic_DNA"/>
</dbReference>
<evidence type="ECO:0000256" key="6">
    <source>
        <dbReference type="ARBA" id="ARBA00023175"/>
    </source>
</evidence>
<dbReference type="GO" id="GO:1990023">
    <property type="term" value="C:mitotic spindle midzone"/>
    <property type="evidence" value="ECO:0007669"/>
    <property type="project" value="EnsemblFungi"/>
</dbReference>
<dbReference type="GO" id="GO:0033047">
    <property type="term" value="P:regulation of mitotic sister chromatid segregation"/>
    <property type="evidence" value="ECO:0007669"/>
    <property type="project" value="EnsemblFungi"/>
</dbReference>
<dbReference type="PANTHER" id="PTHR47970">
    <property type="entry name" value="KINESIN-LIKE PROTEIN KIF11"/>
    <property type="match status" value="1"/>
</dbReference>
<evidence type="ECO:0000256" key="10">
    <source>
        <dbReference type="SAM" id="Coils"/>
    </source>
</evidence>
<feature type="domain" description="Kinesin motor" evidence="12">
    <location>
        <begin position="26"/>
        <end position="431"/>
    </location>
</feature>
<dbReference type="SMART" id="SM00129">
    <property type="entry name" value="KISc"/>
    <property type="match status" value="1"/>
</dbReference>
<evidence type="ECO:0000313" key="14">
    <source>
        <dbReference type="Proteomes" id="UP000006310"/>
    </source>
</evidence>
<feature type="coiled-coil region" evidence="10">
    <location>
        <begin position="477"/>
        <end position="553"/>
    </location>
</feature>
<keyword evidence="4 8" id="KW-0547">Nucleotide-binding</keyword>
<feature type="compositionally biased region" description="Polar residues" evidence="11">
    <location>
        <begin position="186"/>
        <end position="203"/>
    </location>
</feature>
<dbReference type="GO" id="GO:0005524">
    <property type="term" value="F:ATP binding"/>
    <property type="evidence" value="ECO:0007669"/>
    <property type="project" value="UniProtKB-UniRule"/>
</dbReference>
<protein>
    <recommendedName>
        <fullName evidence="9">Kinesin-like protein</fullName>
    </recommendedName>
</protein>
<dbReference type="RefSeq" id="XP_022467210.1">
    <property type="nucleotide sequence ID" value="XM_022610967.1"/>
</dbReference>
<dbReference type="InterPro" id="IPR001752">
    <property type="entry name" value="Kinesin_motor_dom"/>
</dbReference>
<evidence type="ECO:0000256" key="8">
    <source>
        <dbReference type="PROSITE-ProRule" id="PRU00283"/>
    </source>
</evidence>
<dbReference type="GO" id="GO:0008574">
    <property type="term" value="F:plus-end-directed microtubule motor activity"/>
    <property type="evidence" value="ECO:0007669"/>
    <property type="project" value="EnsemblFungi"/>
</dbReference>
<reference evidence="14" key="2">
    <citation type="submission" date="2012-08" db="EMBL/GenBank/DDBJ databases">
        <title>Genome sequence of Kazachstania naganishii.</title>
        <authorList>
            <person name="Gordon J.L."/>
            <person name="Armisen D."/>
            <person name="Proux-Wera E."/>
            <person name="OhEigeartaigh S.S."/>
            <person name="Byrne K.P."/>
            <person name="Wolfe K.H."/>
        </authorList>
    </citation>
    <scope>NUCLEOTIDE SEQUENCE [LARGE SCALE GENOMIC DNA]</scope>
    <source>
        <strain evidence="14">ATCC MYA-139 / BCRC 22969 / CBS 8797 / CCRC 22969 / KCTC 17520 / NBRC 10181 / NCYC 3082</strain>
    </source>
</reference>
<dbReference type="OMA" id="EVQECKR"/>
<dbReference type="HOGENOM" id="CLU_001485_33_3_1"/>